<accession>A0ACB9K801</accession>
<comment type="caution">
    <text evidence="1">The sequence shown here is derived from an EMBL/GenBank/DDBJ whole genome shotgun (WGS) entry which is preliminary data.</text>
</comment>
<organism evidence="1 2">
    <name type="scientific">Smallanthus sonchifolius</name>
    <dbReference type="NCBI Taxonomy" id="185202"/>
    <lineage>
        <taxon>Eukaryota</taxon>
        <taxon>Viridiplantae</taxon>
        <taxon>Streptophyta</taxon>
        <taxon>Embryophyta</taxon>
        <taxon>Tracheophyta</taxon>
        <taxon>Spermatophyta</taxon>
        <taxon>Magnoliopsida</taxon>
        <taxon>eudicotyledons</taxon>
        <taxon>Gunneridae</taxon>
        <taxon>Pentapetalae</taxon>
        <taxon>asterids</taxon>
        <taxon>campanulids</taxon>
        <taxon>Asterales</taxon>
        <taxon>Asteraceae</taxon>
        <taxon>Asteroideae</taxon>
        <taxon>Heliantheae alliance</taxon>
        <taxon>Millerieae</taxon>
        <taxon>Smallanthus</taxon>
    </lineage>
</organism>
<gene>
    <name evidence="1" type="ORF">L1987_02488</name>
</gene>
<dbReference type="Proteomes" id="UP001056120">
    <property type="component" value="Linkage Group LG01"/>
</dbReference>
<sequence>MLTPIVESACMDFSEVPIKGKKEVNNRRRLDFKQLLKLLDWLLDILCKHSLGYPGLLTARAGLSMALGAYLAGLLHAETEFSLQVESDIAPYRDLLLGLFFMTVLHKIGAERACAATITLDTPSANYRTVWALSKYFPNVKTFVRAHDVDHGLNPEKAGATTVYFS</sequence>
<evidence type="ECO:0000313" key="2">
    <source>
        <dbReference type="Proteomes" id="UP001056120"/>
    </source>
</evidence>
<keyword evidence="2" id="KW-1185">Reference proteome</keyword>
<evidence type="ECO:0000313" key="1">
    <source>
        <dbReference type="EMBL" id="KAI3828387.1"/>
    </source>
</evidence>
<reference evidence="1 2" key="2">
    <citation type="journal article" date="2022" name="Mol. Ecol. Resour.">
        <title>The genomes of chicory, endive, great burdock and yacon provide insights into Asteraceae paleo-polyploidization history and plant inulin production.</title>
        <authorList>
            <person name="Fan W."/>
            <person name="Wang S."/>
            <person name="Wang H."/>
            <person name="Wang A."/>
            <person name="Jiang F."/>
            <person name="Liu H."/>
            <person name="Zhao H."/>
            <person name="Xu D."/>
            <person name="Zhang Y."/>
        </authorList>
    </citation>
    <scope>NUCLEOTIDE SEQUENCE [LARGE SCALE GENOMIC DNA]</scope>
    <source>
        <strain evidence="2">cv. Yunnan</strain>
        <tissue evidence="1">Leaves</tissue>
    </source>
</reference>
<name>A0ACB9K801_9ASTR</name>
<protein>
    <submittedName>
        <fullName evidence="1">Uncharacterized protein</fullName>
    </submittedName>
</protein>
<reference evidence="2" key="1">
    <citation type="journal article" date="2022" name="Mol. Ecol. Resour.">
        <title>The genomes of chicory, endive, great burdock and yacon provide insights into Asteraceae palaeo-polyploidization history and plant inulin production.</title>
        <authorList>
            <person name="Fan W."/>
            <person name="Wang S."/>
            <person name="Wang H."/>
            <person name="Wang A."/>
            <person name="Jiang F."/>
            <person name="Liu H."/>
            <person name="Zhao H."/>
            <person name="Xu D."/>
            <person name="Zhang Y."/>
        </authorList>
    </citation>
    <scope>NUCLEOTIDE SEQUENCE [LARGE SCALE GENOMIC DNA]</scope>
    <source>
        <strain evidence="2">cv. Yunnan</strain>
    </source>
</reference>
<proteinExistence type="predicted"/>
<dbReference type="EMBL" id="CM042018">
    <property type="protein sequence ID" value="KAI3828387.1"/>
    <property type="molecule type" value="Genomic_DNA"/>
</dbReference>